<protein>
    <recommendedName>
        <fullName evidence="4">Lipoprotein</fullName>
    </recommendedName>
</protein>
<name>A0A923M9A4_9BURK</name>
<evidence type="ECO:0000313" key="2">
    <source>
        <dbReference type="EMBL" id="MBC5766036.1"/>
    </source>
</evidence>
<evidence type="ECO:0000256" key="1">
    <source>
        <dbReference type="SAM" id="SignalP"/>
    </source>
</evidence>
<reference evidence="2" key="1">
    <citation type="submission" date="2020-08" db="EMBL/GenBank/DDBJ databases">
        <title>Ramlibacter sp. GTP1 16S ribosomal RNA gene genome sequencing and assembly.</title>
        <authorList>
            <person name="Kang M."/>
        </authorList>
    </citation>
    <scope>NUCLEOTIDE SEQUENCE</scope>
    <source>
        <strain evidence="2">GTP1</strain>
    </source>
</reference>
<dbReference type="Proteomes" id="UP000596827">
    <property type="component" value="Unassembled WGS sequence"/>
</dbReference>
<dbReference type="RefSeq" id="WP_187082497.1">
    <property type="nucleotide sequence ID" value="NZ_JACORU010000005.1"/>
</dbReference>
<accession>A0A923M9A4</accession>
<gene>
    <name evidence="2" type="ORF">H8R02_16330</name>
</gene>
<keyword evidence="1" id="KW-0732">Signal</keyword>
<feature type="signal peptide" evidence="1">
    <location>
        <begin position="1"/>
        <end position="19"/>
    </location>
</feature>
<feature type="chain" id="PRO_5037402709" description="Lipoprotein" evidence="1">
    <location>
        <begin position="20"/>
        <end position="246"/>
    </location>
</feature>
<keyword evidence="3" id="KW-1185">Reference proteome</keyword>
<sequence length="246" mass="26175">MDRIARVALAFCFAASLCACGGGAGTMVLQPVQQAEEKPTFNVQAAFNNSITDTTPLSFKVEGMANGTAYTGTGTMEQSMLHTVSEFDAQGGALRKVTPVKMTLNVAGKAMQVESAAQDYYTRQELRLLGRAGTGPTHEFTQVTRYEALPAEAQVGHSGTLYTAKRYSDESRRSETGNTVATYTVEPDTSLDTALLVLRVADNRADGSAGTVTTTVFRISQAGTARRVSETTVDAVTQSTLKATYS</sequence>
<dbReference type="EMBL" id="JACORU010000005">
    <property type="protein sequence ID" value="MBC5766036.1"/>
    <property type="molecule type" value="Genomic_DNA"/>
</dbReference>
<dbReference type="PROSITE" id="PS51257">
    <property type="entry name" value="PROKAR_LIPOPROTEIN"/>
    <property type="match status" value="1"/>
</dbReference>
<evidence type="ECO:0000313" key="3">
    <source>
        <dbReference type="Proteomes" id="UP000596827"/>
    </source>
</evidence>
<proteinExistence type="predicted"/>
<organism evidence="2 3">
    <name type="scientific">Ramlibacter albus</name>
    <dbReference type="NCBI Taxonomy" id="2079448"/>
    <lineage>
        <taxon>Bacteria</taxon>
        <taxon>Pseudomonadati</taxon>
        <taxon>Pseudomonadota</taxon>
        <taxon>Betaproteobacteria</taxon>
        <taxon>Burkholderiales</taxon>
        <taxon>Comamonadaceae</taxon>
        <taxon>Ramlibacter</taxon>
    </lineage>
</organism>
<evidence type="ECO:0008006" key="4">
    <source>
        <dbReference type="Google" id="ProtNLM"/>
    </source>
</evidence>
<comment type="caution">
    <text evidence="2">The sequence shown here is derived from an EMBL/GenBank/DDBJ whole genome shotgun (WGS) entry which is preliminary data.</text>
</comment>
<dbReference type="AlphaFoldDB" id="A0A923M9A4"/>